<dbReference type="InterPro" id="IPR016032">
    <property type="entry name" value="Sig_transdc_resp-reg_C-effctor"/>
</dbReference>
<evidence type="ECO:0000259" key="6">
    <source>
        <dbReference type="PROSITE" id="PS50043"/>
    </source>
</evidence>
<gene>
    <name evidence="8" type="ORF">EFW17_06595</name>
</gene>
<keyword evidence="3 8" id="KW-0238">DNA-binding</keyword>
<evidence type="ECO:0000313" key="8">
    <source>
        <dbReference type="EMBL" id="RNL86255.1"/>
    </source>
</evidence>
<dbReference type="EMBL" id="RJMB01000004">
    <property type="protein sequence ID" value="RNL86255.1"/>
    <property type="molecule type" value="Genomic_DNA"/>
</dbReference>
<dbReference type="PROSITE" id="PS00622">
    <property type="entry name" value="HTH_LUXR_1"/>
    <property type="match status" value="1"/>
</dbReference>
<dbReference type="CDD" id="cd06170">
    <property type="entry name" value="LuxR_C_like"/>
    <property type="match status" value="1"/>
</dbReference>
<dbReference type="InterPro" id="IPR011006">
    <property type="entry name" value="CheY-like_superfamily"/>
</dbReference>
<dbReference type="SMART" id="SM00448">
    <property type="entry name" value="REC"/>
    <property type="match status" value="1"/>
</dbReference>
<evidence type="ECO:0000256" key="2">
    <source>
        <dbReference type="ARBA" id="ARBA00023015"/>
    </source>
</evidence>
<dbReference type="PROSITE" id="PS50043">
    <property type="entry name" value="HTH_LUXR_2"/>
    <property type="match status" value="1"/>
</dbReference>
<sequence>MRGGLRKLLEIEEGLVVAGEAASGPAALEFVAANAVDVALVDARMPRMDGPELVARLVEEHPGVGALILTTFDDDEYIFGGLRAGARGYLLKDTPPEELVAAIHRVARGETVLGPQAADRLVAALRGGVRVEPEAEPAAGAPSGPLSEREWEVAQLVGAGTTNRDIARRLFITEGTVKNHISSILRKLDLRDRTQLAVWVGRRPR</sequence>
<dbReference type="PROSITE" id="PS50110">
    <property type="entry name" value="RESPONSE_REGULATORY"/>
    <property type="match status" value="1"/>
</dbReference>
<accession>A0A3N0EEH2</accession>
<dbReference type="Pfam" id="PF00196">
    <property type="entry name" value="GerE"/>
    <property type="match status" value="1"/>
</dbReference>
<dbReference type="Gene3D" id="3.40.50.2300">
    <property type="match status" value="1"/>
</dbReference>
<comment type="caution">
    <text evidence="8">The sequence shown here is derived from an EMBL/GenBank/DDBJ whole genome shotgun (WGS) entry which is preliminary data.</text>
</comment>
<dbReference type="InterPro" id="IPR000792">
    <property type="entry name" value="Tscrpt_reg_LuxR_C"/>
</dbReference>
<evidence type="ECO:0000256" key="5">
    <source>
        <dbReference type="PROSITE-ProRule" id="PRU00169"/>
    </source>
</evidence>
<feature type="domain" description="HTH luxR-type" evidence="6">
    <location>
        <begin position="139"/>
        <end position="204"/>
    </location>
</feature>
<dbReference type="PANTHER" id="PTHR43214">
    <property type="entry name" value="TWO-COMPONENT RESPONSE REGULATOR"/>
    <property type="match status" value="1"/>
</dbReference>
<dbReference type="PRINTS" id="PR00038">
    <property type="entry name" value="HTHLUXR"/>
</dbReference>
<feature type="modified residue" description="4-aspartylphosphate" evidence="5">
    <location>
        <position position="42"/>
    </location>
</feature>
<dbReference type="AlphaFoldDB" id="A0A3N0EEH2"/>
<evidence type="ECO:0000259" key="7">
    <source>
        <dbReference type="PROSITE" id="PS50110"/>
    </source>
</evidence>
<dbReference type="CDD" id="cd17535">
    <property type="entry name" value="REC_NarL-like"/>
    <property type="match status" value="1"/>
</dbReference>
<dbReference type="SUPFAM" id="SSF52172">
    <property type="entry name" value="CheY-like"/>
    <property type="match status" value="1"/>
</dbReference>
<dbReference type="OrthoDB" id="3525633at2"/>
<evidence type="ECO:0000256" key="3">
    <source>
        <dbReference type="ARBA" id="ARBA00023125"/>
    </source>
</evidence>
<dbReference type="GO" id="GO:0006355">
    <property type="term" value="P:regulation of DNA-templated transcription"/>
    <property type="evidence" value="ECO:0007669"/>
    <property type="project" value="InterPro"/>
</dbReference>
<dbReference type="InterPro" id="IPR058245">
    <property type="entry name" value="NreC/VraR/RcsB-like_REC"/>
</dbReference>
<keyword evidence="9" id="KW-1185">Reference proteome</keyword>
<keyword evidence="4" id="KW-0804">Transcription</keyword>
<dbReference type="InterPro" id="IPR039420">
    <property type="entry name" value="WalR-like"/>
</dbReference>
<dbReference type="SUPFAM" id="SSF46894">
    <property type="entry name" value="C-terminal effector domain of the bipartite response regulators"/>
    <property type="match status" value="1"/>
</dbReference>
<reference evidence="8 9" key="1">
    <citation type="submission" date="2018-11" db="EMBL/GenBank/DDBJ databases">
        <title>The genome draft of YIM 96095.</title>
        <authorList>
            <person name="Tang S.-K."/>
            <person name="Chunyu W.-X."/>
            <person name="Feng Y.-Z."/>
        </authorList>
    </citation>
    <scope>NUCLEOTIDE SEQUENCE [LARGE SCALE GENOMIC DNA]</scope>
    <source>
        <strain evidence="8 9">YIM 96095</strain>
    </source>
</reference>
<keyword evidence="2" id="KW-0805">Transcription regulation</keyword>
<organism evidence="8 9">
    <name type="scientific">Halostreptopolyspora alba</name>
    <dbReference type="NCBI Taxonomy" id="2487137"/>
    <lineage>
        <taxon>Bacteria</taxon>
        <taxon>Bacillati</taxon>
        <taxon>Actinomycetota</taxon>
        <taxon>Actinomycetes</taxon>
        <taxon>Streptosporangiales</taxon>
        <taxon>Nocardiopsidaceae</taxon>
        <taxon>Halostreptopolyspora</taxon>
    </lineage>
</organism>
<dbReference type="PANTHER" id="PTHR43214:SF24">
    <property type="entry name" value="TRANSCRIPTIONAL REGULATORY PROTEIN NARL-RELATED"/>
    <property type="match status" value="1"/>
</dbReference>
<protein>
    <submittedName>
        <fullName evidence="8">DNA-binding response regulator</fullName>
    </submittedName>
</protein>
<dbReference type="GO" id="GO:0000160">
    <property type="term" value="P:phosphorelay signal transduction system"/>
    <property type="evidence" value="ECO:0007669"/>
    <property type="project" value="InterPro"/>
</dbReference>
<dbReference type="InterPro" id="IPR001789">
    <property type="entry name" value="Sig_transdc_resp-reg_receiver"/>
</dbReference>
<evidence type="ECO:0000313" key="9">
    <source>
        <dbReference type="Proteomes" id="UP000269198"/>
    </source>
</evidence>
<dbReference type="Proteomes" id="UP000269198">
    <property type="component" value="Unassembled WGS sequence"/>
</dbReference>
<name>A0A3N0EEH2_9ACTN</name>
<proteinExistence type="predicted"/>
<dbReference type="Pfam" id="PF00072">
    <property type="entry name" value="Response_reg"/>
    <property type="match status" value="1"/>
</dbReference>
<feature type="domain" description="Response regulatory" evidence="7">
    <location>
        <begin position="1"/>
        <end position="107"/>
    </location>
</feature>
<dbReference type="SMART" id="SM00421">
    <property type="entry name" value="HTH_LUXR"/>
    <property type="match status" value="1"/>
</dbReference>
<evidence type="ECO:0000256" key="4">
    <source>
        <dbReference type="ARBA" id="ARBA00023163"/>
    </source>
</evidence>
<dbReference type="GO" id="GO:0003677">
    <property type="term" value="F:DNA binding"/>
    <property type="evidence" value="ECO:0007669"/>
    <property type="project" value="UniProtKB-KW"/>
</dbReference>
<evidence type="ECO:0000256" key="1">
    <source>
        <dbReference type="ARBA" id="ARBA00022553"/>
    </source>
</evidence>
<keyword evidence="1 5" id="KW-0597">Phosphoprotein</keyword>